<protein>
    <recommendedName>
        <fullName evidence="3">Mos1 transposase HTH domain-containing protein</fullName>
    </recommendedName>
</protein>
<evidence type="ECO:0000313" key="2">
    <source>
        <dbReference type="Proteomes" id="UP000299102"/>
    </source>
</evidence>
<dbReference type="InterPro" id="IPR052709">
    <property type="entry name" value="Transposase-MT_Hybrid"/>
</dbReference>
<dbReference type="PANTHER" id="PTHR46060">
    <property type="entry name" value="MARINER MOS1 TRANSPOSASE-LIKE PROTEIN"/>
    <property type="match status" value="1"/>
</dbReference>
<dbReference type="PANTHER" id="PTHR46060:SF1">
    <property type="entry name" value="MARINER MOS1 TRANSPOSASE-LIKE PROTEIN"/>
    <property type="match status" value="1"/>
</dbReference>
<dbReference type="EMBL" id="BGZK01000287">
    <property type="protein sequence ID" value="GBP34339.1"/>
    <property type="molecule type" value="Genomic_DNA"/>
</dbReference>
<reference evidence="1 2" key="1">
    <citation type="journal article" date="2019" name="Commun. Biol.">
        <title>The bagworm genome reveals a unique fibroin gene that provides high tensile strength.</title>
        <authorList>
            <person name="Kono N."/>
            <person name="Nakamura H."/>
            <person name="Ohtoshi R."/>
            <person name="Tomita M."/>
            <person name="Numata K."/>
            <person name="Arakawa K."/>
        </authorList>
    </citation>
    <scope>NUCLEOTIDE SEQUENCE [LARGE SCALE GENOMIC DNA]</scope>
</reference>
<dbReference type="OrthoDB" id="10017160at2759"/>
<dbReference type="AlphaFoldDB" id="A0A4C1V6S3"/>
<sequence length="240" mass="27032">MALPSEGAVVADGFTVMVRSHLADEMYTLRHTARGTILQLGITCGCKRSDWRARERETDGPGHNLRRPVCTETGRVFSSLDRRWRPENVQKTPPPRAAAAARETIRRPVPLPPRPTPPPARSLISNLICTNQQPSCRLPRCWAPALGRCAHDVATLRNMCIEHAEDCTAGLQNAFGREAPDLSTIRRWCAEFFRGRVPLHDEIRESRPSTAVTEENVATVRQLIEDNRRVPITRFEDIWG</sequence>
<keyword evidence="2" id="KW-1185">Reference proteome</keyword>
<comment type="caution">
    <text evidence="1">The sequence shown here is derived from an EMBL/GenBank/DDBJ whole genome shotgun (WGS) entry which is preliminary data.</text>
</comment>
<evidence type="ECO:0008006" key="3">
    <source>
        <dbReference type="Google" id="ProtNLM"/>
    </source>
</evidence>
<gene>
    <name evidence="1" type="ORF">EVAR_7390_1</name>
</gene>
<dbReference type="Proteomes" id="UP000299102">
    <property type="component" value="Unassembled WGS sequence"/>
</dbReference>
<name>A0A4C1V6S3_EUMVA</name>
<evidence type="ECO:0000313" key="1">
    <source>
        <dbReference type="EMBL" id="GBP34339.1"/>
    </source>
</evidence>
<proteinExistence type="predicted"/>
<accession>A0A4C1V6S3</accession>
<organism evidence="1 2">
    <name type="scientific">Eumeta variegata</name>
    <name type="common">Bagworm moth</name>
    <name type="synonym">Eumeta japonica</name>
    <dbReference type="NCBI Taxonomy" id="151549"/>
    <lineage>
        <taxon>Eukaryota</taxon>
        <taxon>Metazoa</taxon>
        <taxon>Ecdysozoa</taxon>
        <taxon>Arthropoda</taxon>
        <taxon>Hexapoda</taxon>
        <taxon>Insecta</taxon>
        <taxon>Pterygota</taxon>
        <taxon>Neoptera</taxon>
        <taxon>Endopterygota</taxon>
        <taxon>Lepidoptera</taxon>
        <taxon>Glossata</taxon>
        <taxon>Ditrysia</taxon>
        <taxon>Tineoidea</taxon>
        <taxon>Psychidae</taxon>
        <taxon>Oiketicinae</taxon>
        <taxon>Eumeta</taxon>
    </lineage>
</organism>